<keyword evidence="6 14" id="KW-0812">Transmembrane</keyword>
<feature type="compositionally biased region" description="Polar residues" evidence="13">
    <location>
        <begin position="163"/>
        <end position="177"/>
    </location>
</feature>
<sequence length="669" mass="76465">MCQDARRVLHIPRDPSSSDSQALLIHPGAPSDSLGYPRRPTKFSYRTTTSLFIHNTGNPPEHAPVAPGRYAYLTITTEISCTKLVPHARPSKGNSHPSPSFLQGHKIASPKLKSDRLPFRMTDPMDLPKPVLEPDAGHNVLPTPEMSRTSISESSSSADEATPTGNLKTPNMFSSTPSSPPLAPQLIRTSSFSGSSSFQEDWDAFPPLDRLTVFDILDNLALPQRLERLQNKLSMQTEKMRRHRERIKRSGNNVKDRVVEEWRRRLPPSAEEQLDKYRKKMSSSVERLGRRWNDAKVVSTREKVAFIAGVLNIFISGYLIGAYPDWFHIWYTVQFVYFMPLRIYTYHKRGYHYFLADLCYFVNVLALLSIWVFPNSKRLFISSYCLAFGNNAWAIAMWRNSMVFHSIDKVTSLMIHIMPPVALHCLVHRIEPEIQKTRFPAIYTIKYSSPTSKEHYSLLSMVLWATLPYLLWQLSYHFFISMRRRVEIAAGRPTSFTWLRKSYSKKWIGRLVLSLPESLQEFAFMLIQYIYAVLTMLPCPIWFWYRWPSATFLFALFVWSVHNGATYYIDIFGTRFQKELELLKSDVAKWQNSPELLTSPLLTPSLVKPEDPPAPQLLSLGEAACMNGLLGELKAHGRNSSVDQIPLLDGKDGATGTDILAKGEARERK</sequence>
<dbReference type="PANTHER" id="PTHR31201:SF1">
    <property type="entry name" value="GLYCEROPHOSPHOCHOLINE ACYLTRANSFERASE 1"/>
    <property type="match status" value="1"/>
</dbReference>
<evidence type="ECO:0000256" key="5">
    <source>
        <dbReference type="ARBA" id="ARBA00022679"/>
    </source>
</evidence>
<keyword evidence="12" id="KW-0012">Acyltransferase</keyword>
<dbReference type="EMBL" id="JAGHQM010000490">
    <property type="protein sequence ID" value="KAH0559917.1"/>
    <property type="molecule type" value="Genomic_DNA"/>
</dbReference>
<evidence type="ECO:0000256" key="7">
    <source>
        <dbReference type="ARBA" id="ARBA00022989"/>
    </source>
</evidence>
<organism evidence="15 16">
    <name type="scientific">Trichoglossum hirsutum</name>
    <dbReference type="NCBI Taxonomy" id="265104"/>
    <lineage>
        <taxon>Eukaryota</taxon>
        <taxon>Fungi</taxon>
        <taxon>Dikarya</taxon>
        <taxon>Ascomycota</taxon>
        <taxon>Pezizomycotina</taxon>
        <taxon>Geoglossomycetes</taxon>
        <taxon>Geoglossales</taxon>
        <taxon>Geoglossaceae</taxon>
        <taxon>Trichoglossum</taxon>
    </lineage>
</organism>
<dbReference type="GO" id="GO:0016746">
    <property type="term" value="F:acyltransferase activity"/>
    <property type="evidence" value="ECO:0007669"/>
    <property type="project" value="UniProtKB-KW"/>
</dbReference>
<name>A0A9P8LCU0_9PEZI</name>
<comment type="similarity">
    <text evidence="2">Belongs to the GPC1 family.</text>
</comment>
<keyword evidence="11" id="KW-1208">Phospholipid metabolism</keyword>
<evidence type="ECO:0000313" key="15">
    <source>
        <dbReference type="EMBL" id="KAH0559917.1"/>
    </source>
</evidence>
<evidence type="ECO:0000256" key="10">
    <source>
        <dbReference type="ARBA" id="ARBA00023209"/>
    </source>
</evidence>
<comment type="subcellular location">
    <subcellularLocation>
        <location evidence="1">Membrane</location>
        <topology evidence="1">Multi-pass membrane protein</topology>
    </subcellularLocation>
</comment>
<keyword evidence="16" id="KW-1185">Reference proteome</keyword>
<evidence type="ECO:0000256" key="6">
    <source>
        <dbReference type="ARBA" id="ARBA00022692"/>
    </source>
</evidence>
<evidence type="ECO:0000256" key="3">
    <source>
        <dbReference type="ARBA" id="ARBA00019082"/>
    </source>
</evidence>
<feature type="compositionally biased region" description="Polar residues" evidence="13">
    <location>
        <begin position="92"/>
        <end position="101"/>
    </location>
</feature>
<keyword evidence="7 14" id="KW-1133">Transmembrane helix</keyword>
<evidence type="ECO:0000256" key="4">
    <source>
        <dbReference type="ARBA" id="ARBA00022516"/>
    </source>
</evidence>
<accession>A0A9P8LCU0</accession>
<evidence type="ECO:0000256" key="2">
    <source>
        <dbReference type="ARBA" id="ARBA00006675"/>
    </source>
</evidence>
<gene>
    <name evidence="15" type="ORF">GP486_003564</name>
</gene>
<proteinExistence type="inferred from homology"/>
<evidence type="ECO:0000256" key="11">
    <source>
        <dbReference type="ARBA" id="ARBA00023264"/>
    </source>
</evidence>
<evidence type="ECO:0000256" key="12">
    <source>
        <dbReference type="ARBA" id="ARBA00023315"/>
    </source>
</evidence>
<dbReference type="Pfam" id="PF10998">
    <property type="entry name" value="DUF2838"/>
    <property type="match status" value="1"/>
</dbReference>
<feature type="transmembrane region" description="Helical" evidence="14">
    <location>
        <begin position="522"/>
        <end position="545"/>
    </location>
</feature>
<dbReference type="GO" id="GO:0006656">
    <property type="term" value="P:phosphatidylcholine biosynthetic process"/>
    <property type="evidence" value="ECO:0007669"/>
    <property type="project" value="TreeGrafter"/>
</dbReference>
<evidence type="ECO:0000256" key="9">
    <source>
        <dbReference type="ARBA" id="ARBA00023136"/>
    </source>
</evidence>
<dbReference type="AlphaFoldDB" id="A0A9P8LCU0"/>
<protein>
    <recommendedName>
        <fullName evidence="3">Glycerophosphocholine acyltransferase 1</fullName>
    </recommendedName>
</protein>
<dbReference type="Proteomes" id="UP000750711">
    <property type="component" value="Unassembled WGS sequence"/>
</dbReference>
<evidence type="ECO:0000256" key="14">
    <source>
        <dbReference type="SAM" id="Phobius"/>
    </source>
</evidence>
<feature type="transmembrane region" description="Helical" evidence="14">
    <location>
        <begin position="456"/>
        <end position="475"/>
    </location>
</feature>
<dbReference type="InterPro" id="IPR021261">
    <property type="entry name" value="GPCAT"/>
</dbReference>
<dbReference type="PANTHER" id="PTHR31201">
    <property type="entry name" value="OS01G0585100 PROTEIN"/>
    <property type="match status" value="1"/>
</dbReference>
<feature type="compositionally biased region" description="Low complexity" evidence="13">
    <location>
        <begin position="147"/>
        <end position="157"/>
    </location>
</feature>
<evidence type="ECO:0000256" key="8">
    <source>
        <dbReference type="ARBA" id="ARBA00023098"/>
    </source>
</evidence>
<feature type="transmembrane region" description="Helical" evidence="14">
    <location>
        <begin position="353"/>
        <end position="373"/>
    </location>
</feature>
<evidence type="ECO:0000313" key="16">
    <source>
        <dbReference type="Proteomes" id="UP000750711"/>
    </source>
</evidence>
<feature type="transmembrane region" description="Helical" evidence="14">
    <location>
        <begin position="379"/>
        <end position="398"/>
    </location>
</feature>
<evidence type="ECO:0000256" key="13">
    <source>
        <dbReference type="SAM" id="MobiDB-lite"/>
    </source>
</evidence>
<keyword evidence="9 14" id="KW-0472">Membrane</keyword>
<keyword evidence="8" id="KW-0443">Lipid metabolism</keyword>
<dbReference type="GO" id="GO:0016020">
    <property type="term" value="C:membrane"/>
    <property type="evidence" value="ECO:0007669"/>
    <property type="project" value="UniProtKB-SubCell"/>
</dbReference>
<evidence type="ECO:0000256" key="1">
    <source>
        <dbReference type="ARBA" id="ARBA00004141"/>
    </source>
</evidence>
<keyword evidence="4" id="KW-0444">Lipid biosynthesis</keyword>
<feature type="transmembrane region" description="Helical" evidence="14">
    <location>
        <begin position="304"/>
        <end position="323"/>
    </location>
</feature>
<comment type="caution">
    <text evidence="15">The sequence shown here is derived from an EMBL/GenBank/DDBJ whole genome shotgun (WGS) entry which is preliminary data.</text>
</comment>
<feature type="transmembrane region" description="Helical" evidence="14">
    <location>
        <begin position="551"/>
        <end position="569"/>
    </location>
</feature>
<keyword evidence="5" id="KW-0808">Transferase</keyword>
<feature type="region of interest" description="Disordered" evidence="13">
    <location>
        <begin position="86"/>
        <end position="192"/>
    </location>
</feature>
<keyword evidence="10" id="KW-0594">Phospholipid biosynthesis</keyword>
<reference evidence="15" key="1">
    <citation type="submission" date="2021-03" db="EMBL/GenBank/DDBJ databases">
        <title>Comparative genomics and phylogenomic investigation of the class Geoglossomycetes provide insights into ecological specialization and systematics.</title>
        <authorList>
            <person name="Melie T."/>
            <person name="Pirro S."/>
            <person name="Miller A.N."/>
            <person name="Quandt A."/>
        </authorList>
    </citation>
    <scope>NUCLEOTIDE SEQUENCE</scope>
    <source>
        <strain evidence="15">CAQ_001_2017</strain>
    </source>
</reference>